<dbReference type="GO" id="GO:0019752">
    <property type="term" value="P:carboxylic acid metabolic process"/>
    <property type="evidence" value="ECO:0007669"/>
    <property type="project" value="UniProtKB-ARBA"/>
</dbReference>
<dbReference type="OrthoDB" id="6242at2157"/>
<keyword evidence="1" id="KW-0479">Metal-binding</keyword>
<dbReference type="PANTHER" id="PTHR11820">
    <property type="entry name" value="ACYLPYRUVASE"/>
    <property type="match status" value="1"/>
</dbReference>
<dbReference type="InterPro" id="IPR011234">
    <property type="entry name" value="Fumarylacetoacetase-like_C"/>
</dbReference>
<dbReference type="SUPFAM" id="SSF56529">
    <property type="entry name" value="FAH"/>
    <property type="match status" value="1"/>
</dbReference>
<dbReference type="AlphaFoldDB" id="A0A062V4I4"/>
<feature type="domain" description="Fumarylacetoacetase-like C-terminal" evidence="2">
    <location>
        <begin position="47"/>
        <end position="243"/>
    </location>
</feature>
<dbReference type="GO" id="GO:0018773">
    <property type="term" value="F:acetylpyruvate hydrolase activity"/>
    <property type="evidence" value="ECO:0007669"/>
    <property type="project" value="TreeGrafter"/>
</dbReference>
<reference evidence="3 4" key="1">
    <citation type="journal article" date="2013" name="Nature">
        <title>Anaerobic oxidation of methane coupled to nitrate reduction in a novel archaeal lineage.</title>
        <authorList>
            <person name="Haroon M.F."/>
            <person name="Hu S."/>
            <person name="Shi Y."/>
            <person name="Imelfort M."/>
            <person name="Keller J."/>
            <person name="Hugenholtz P."/>
            <person name="Yuan Z."/>
            <person name="Tyson G.W."/>
        </authorList>
    </citation>
    <scope>NUCLEOTIDE SEQUENCE [LARGE SCALE GENOMIC DNA]</scope>
    <source>
        <strain evidence="3 4">ANME-2d</strain>
    </source>
</reference>
<accession>A0A062V4I4</accession>
<dbReference type="InterPro" id="IPR036663">
    <property type="entry name" value="Fumarylacetoacetase_C_sf"/>
</dbReference>
<dbReference type="PANTHER" id="PTHR11820:SF7">
    <property type="entry name" value="ACYLPYRUVASE FAHD1, MITOCHONDRIAL"/>
    <property type="match status" value="1"/>
</dbReference>
<gene>
    <name evidence="3" type="ORF">ANME2D_03436</name>
</gene>
<evidence type="ECO:0000256" key="1">
    <source>
        <dbReference type="ARBA" id="ARBA00022723"/>
    </source>
</evidence>
<dbReference type="EMBL" id="JMIY01000009">
    <property type="protein sequence ID" value="KCZ70320.1"/>
    <property type="molecule type" value="Genomic_DNA"/>
</dbReference>
<dbReference type="RefSeq" id="WP_048094064.1">
    <property type="nucleotide sequence ID" value="NZ_JMIY01000009.1"/>
</dbReference>
<keyword evidence="4" id="KW-1185">Reference proteome</keyword>
<dbReference type="GO" id="GO:0016853">
    <property type="term" value="F:isomerase activity"/>
    <property type="evidence" value="ECO:0007669"/>
    <property type="project" value="UniProtKB-ARBA"/>
</dbReference>
<organism evidence="3 4">
    <name type="scientific">Candidatus Methanoperedens nitratireducens</name>
    <dbReference type="NCBI Taxonomy" id="1392998"/>
    <lineage>
        <taxon>Archaea</taxon>
        <taxon>Methanobacteriati</taxon>
        <taxon>Methanobacteriota</taxon>
        <taxon>Stenosarchaea group</taxon>
        <taxon>Methanomicrobia</taxon>
        <taxon>Methanosarcinales</taxon>
        <taxon>ANME-2 cluster</taxon>
        <taxon>Candidatus Methanoperedentaceae</taxon>
        <taxon>Candidatus Methanoperedens</taxon>
    </lineage>
</organism>
<dbReference type="GO" id="GO:0046872">
    <property type="term" value="F:metal ion binding"/>
    <property type="evidence" value="ECO:0007669"/>
    <property type="project" value="UniProtKB-KW"/>
</dbReference>
<dbReference type="Pfam" id="PF01557">
    <property type="entry name" value="FAA_hydrolase"/>
    <property type="match status" value="1"/>
</dbReference>
<dbReference type="Gene3D" id="3.90.850.10">
    <property type="entry name" value="Fumarylacetoacetase-like, C-terminal domain"/>
    <property type="match status" value="1"/>
</dbReference>
<evidence type="ECO:0000313" key="3">
    <source>
        <dbReference type="EMBL" id="KCZ70320.1"/>
    </source>
</evidence>
<dbReference type="Proteomes" id="UP000027153">
    <property type="component" value="Unassembled WGS sequence"/>
</dbReference>
<sequence>MIGRFKHGNEIFDGEVRGSSVVVNRGLYSDTYLLSDILLLPPAQPSKIICVGLNYRDHARELNMQIPDKPVLFLKPPSAVIGNLGKIIYPDSTSHVDYEGELAVIISKRCRNIRAADAGSVIMGYTCFNDVTARDLQKEDIQWTRAKCFDTFAPVGPYIADPGLDVSNLAIKTRVNGKLRQDSTTANLIFDVPQLIEFISGIMTLEPGDIISTGTPPGVGKLSVGDEVEIEIEDIGILKNTVVAQDYTEKVN</sequence>
<evidence type="ECO:0000259" key="2">
    <source>
        <dbReference type="Pfam" id="PF01557"/>
    </source>
</evidence>
<protein>
    <submittedName>
        <fullName evidence="3">2-keto-4-pentenoate hydratase/2-oxohepta-3-ene-1,7-dioic acid hydratase</fullName>
    </submittedName>
</protein>
<evidence type="ECO:0000313" key="4">
    <source>
        <dbReference type="Proteomes" id="UP000027153"/>
    </source>
</evidence>
<proteinExistence type="predicted"/>
<comment type="caution">
    <text evidence="3">The sequence shown here is derived from an EMBL/GenBank/DDBJ whole genome shotgun (WGS) entry which is preliminary data.</text>
</comment>
<dbReference type="FunFam" id="3.90.850.10:FF:000002">
    <property type="entry name" value="2-hydroxyhepta-2,4-diene-1,7-dioate isomerase"/>
    <property type="match status" value="1"/>
</dbReference>
<name>A0A062V4I4_9EURY</name>